<keyword evidence="4" id="KW-1185">Reference proteome</keyword>
<feature type="domain" description="Reverse transcriptase" evidence="2">
    <location>
        <begin position="1"/>
        <end position="307"/>
    </location>
</feature>
<keyword evidence="3" id="KW-0548">Nucleotidyltransferase</keyword>
<organism evidence="3 4">
    <name type="scientific">Candidatus Termititenax persephonae</name>
    <dbReference type="NCBI Taxonomy" id="2218525"/>
    <lineage>
        <taxon>Bacteria</taxon>
        <taxon>Bacillati</taxon>
        <taxon>Candidatus Margulisiibacteriota</taxon>
        <taxon>Candidatus Termititenacia</taxon>
        <taxon>Candidatus Termititenacales</taxon>
        <taxon>Candidatus Termititenacaceae</taxon>
        <taxon>Candidatus Termititenax</taxon>
    </lineage>
</organism>
<keyword evidence="1" id="KW-0175">Coiled coil</keyword>
<dbReference type="InterPro" id="IPR051083">
    <property type="entry name" value="GrpII_Intron_Splice-Mob/Def"/>
</dbReference>
<keyword evidence="3" id="KW-0808">Transferase</keyword>
<dbReference type="SUPFAM" id="SSF56672">
    <property type="entry name" value="DNA/RNA polymerases"/>
    <property type="match status" value="1"/>
</dbReference>
<dbReference type="CDD" id="cd01646">
    <property type="entry name" value="RT_Bac_retron_I"/>
    <property type="match status" value="1"/>
</dbReference>
<dbReference type="Pfam" id="PF00078">
    <property type="entry name" value="RVT_1"/>
    <property type="match status" value="1"/>
</dbReference>
<feature type="coiled-coil region" evidence="1">
    <location>
        <begin position="33"/>
        <end position="81"/>
    </location>
</feature>
<dbReference type="PANTHER" id="PTHR34047">
    <property type="entry name" value="NUCLEAR INTRON MATURASE 1, MITOCHONDRIAL-RELATED"/>
    <property type="match status" value="1"/>
</dbReference>
<gene>
    <name evidence="3" type="ORF">NO2_0497</name>
</gene>
<dbReference type="InterPro" id="IPR000477">
    <property type="entry name" value="RT_dom"/>
</dbReference>
<proteinExistence type="predicted"/>
<dbReference type="Proteomes" id="UP000275925">
    <property type="component" value="Unassembled WGS sequence"/>
</dbReference>
<name>A0A388TG63_9BACT</name>
<evidence type="ECO:0000313" key="3">
    <source>
        <dbReference type="EMBL" id="GBR75865.1"/>
    </source>
</evidence>
<dbReference type="InterPro" id="IPR043502">
    <property type="entry name" value="DNA/RNA_pol_sf"/>
</dbReference>
<dbReference type="GO" id="GO:0003964">
    <property type="term" value="F:RNA-directed DNA polymerase activity"/>
    <property type="evidence" value="ECO:0007669"/>
    <property type="project" value="UniProtKB-KW"/>
</dbReference>
<dbReference type="NCBIfam" id="NF041747">
    <property type="entry name" value="Drt3a"/>
    <property type="match status" value="1"/>
</dbReference>
<dbReference type="PANTHER" id="PTHR34047:SF8">
    <property type="entry name" value="PROTEIN YKFC"/>
    <property type="match status" value="1"/>
</dbReference>
<comment type="caution">
    <text evidence="3">The sequence shown here is derived from an EMBL/GenBank/DDBJ whole genome shotgun (WGS) entry which is preliminary data.</text>
</comment>
<reference evidence="3 4" key="1">
    <citation type="journal article" date="2019" name="ISME J.">
        <title>Genome analyses of uncultured TG2/ZB3 bacteria in 'Margulisbacteria' specifically attached to ectosymbiotic spirochetes of protists in the termite gut.</title>
        <authorList>
            <person name="Utami Y.D."/>
            <person name="Kuwahara H."/>
            <person name="Igai K."/>
            <person name="Murakami T."/>
            <person name="Sugaya K."/>
            <person name="Morikawa T."/>
            <person name="Nagura Y."/>
            <person name="Yuki M."/>
            <person name="Deevong P."/>
            <person name="Inoue T."/>
            <person name="Kihara K."/>
            <person name="Lo N."/>
            <person name="Yamada A."/>
            <person name="Ohkuma M."/>
            <person name="Hongoh Y."/>
        </authorList>
    </citation>
    <scope>NUCLEOTIDE SEQUENCE [LARGE SCALE GENOMIC DNA]</scope>
    <source>
        <strain evidence="3">NkOx7-02</strain>
    </source>
</reference>
<sequence>MLNQSFSVDNFRKIVDLENRKGIYLEGKFFHSLKTHTEDIKECNKLIKECKRKPIALKDELKELYNKRTELENKREESLQIELQKISEKIVTSNFKIELTKKNIPNKKPIYLVKDAPEHYFTIKQLQNNISKLFGVKQSNRFEIISQITTLLNNNFPKYVLRTDISDFYEDIKHEPLLERINGNNLLTHLSKKFLKQILSNYLKLAGSDKGLPRGVGISAYLAELYMRDIDNDIMSLRGISFYARYVDDIVIIFTPTLEDQERNYLQDIKSIIENKFKLKLNTLKTVSFDLRYKSQQYTLEYLGYKILFGDGHIKTMLTDKKINKYKERLNLAFENYLNLSKVNEKNARKIFVKRIRHLTGNTRLRNNKNNVLVGIYYSNAHLTELQSLTSLDDFLRNKITNEIKVTQLQSRLREYSFESGFVEKRFSVFTTQELQKITKVWK</sequence>
<evidence type="ECO:0000256" key="1">
    <source>
        <dbReference type="SAM" id="Coils"/>
    </source>
</evidence>
<dbReference type="PROSITE" id="PS50878">
    <property type="entry name" value="RT_POL"/>
    <property type="match status" value="1"/>
</dbReference>
<evidence type="ECO:0000259" key="2">
    <source>
        <dbReference type="PROSITE" id="PS50878"/>
    </source>
</evidence>
<dbReference type="AlphaFoldDB" id="A0A388TG63"/>
<keyword evidence="3" id="KW-0695">RNA-directed DNA polymerase</keyword>
<protein>
    <submittedName>
        <fullName evidence="3">Reverse transcriptase</fullName>
    </submittedName>
</protein>
<dbReference type="EMBL" id="BGZO01000009">
    <property type="protein sequence ID" value="GBR75865.1"/>
    <property type="molecule type" value="Genomic_DNA"/>
</dbReference>
<evidence type="ECO:0000313" key="4">
    <source>
        <dbReference type="Proteomes" id="UP000275925"/>
    </source>
</evidence>
<accession>A0A388TG63</accession>